<gene>
    <name evidence="1" type="ORF">Q9L58_007336</name>
</gene>
<comment type="caution">
    <text evidence="1">The sequence shown here is derived from an EMBL/GenBank/DDBJ whole genome shotgun (WGS) entry which is preliminary data.</text>
</comment>
<organism evidence="1 2">
    <name type="scientific">Discina gigas</name>
    <dbReference type="NCBI Taxonomy" id="1032678"/>
    <lineage>
        <taxon>Eukaryota</taxon>
        <taxon>Fungi</taxon>
        <taxon>Dikarya</taxon>
        <taxon>Ascomycota</taxon>
        <taxon>Pezizomycotina</taxon>
        <taxon>Pezizomycetes</taxon>
        <taxon>Pezizales</taxon>
        <taxon>Discinaceae</taxon>
        <taxon>Discina</taxon>
    </lineage>
</organism>
<keyword evidence="2" id="KW-1185">Reference proteome</keyword>
<proteinExistence type="predicted"/>
<accession>A0ABR3GDE4</accession>
<name>A0ABR3GDE4_9PEZI</name>
<dbReference type="EMBL" id="JBBBZM010000115">
    <property type="protein sequence ID" value="KAL0633732.1"/>
    <property type="molecule type" value="Genomic_DNA"/>
</dbReference>
<evidence type="ECO:0000313" key="2">
    <source>
        <dbReference type="Proteomes" id="UP001447188"/>
    </source>
</evidence>
<protein>
    <submittedName>
        <fullName evidence="1">Uncharacterized protein</fullName>
    </submittedName>
</protein>
<reference evidence="1 2" key="1">
    <citation type="submission" date="2024-02" db="EMBL/GenBank/DDBJ databases">
        <title>Discinaceae phylogenomics.</title>
        <authorList>
            <person name="Dirks A.C."/>
            <person name="James T.Y."/>
        </authorList>
    </citation>
    <scope>NUCLEOTIDE SEQUENCE [LARGE SCALE GENOMIC DNA]</scope>
    <source>
        <strain evidence="1 2">ACD0624</strain>
    </source>
</reference>
<evidence type="ECO:0000313" key="1">
    <source>
        <dbReference type="EMBL" id="KAL0633732.1"/>
    </source>
</evidence>
<dbReference type="Proteomes" id="UP001447188">
    <property type="component" value="Unassembled WGS sequence"/>
</dbReference>
<sequence length="220" mass="24887">MKRVWSTIQTSLACCRPCCCCASPPDKVENTELQTLPQDTIICQAPTVPEPINYPDGLFSIGSDSGSTRSSVLDSLDMLWKSLPHPVNGSIAGPQKKTERYRQTVALLDEFNATYEVVKNIFEGLSHYSCHWSEVMRFYYRVRSFVNEDSDKYFRYAGKNNTAHDADLDGVKAAVDSLTREWEKLQGLLAEEEGNAERLIRLMTLDGYEEVDEAVPRDFL</sequence>